<evidence type="ECO:0000256" key="2">
    <source>
        <dbReference type="ARBA" id="ARBA00022448"/>
    </source>
</evidence>
<evidence type="ECO:0000256" key="6">
    <source>
        <dbReference type="SAM" id="Phobius"/>
    </source>
</evidence>
<dbReference type="Proteomes" id="UP001164390">
    <property type="component" value="Chromosome"/>
</dbReference>
<feature type="transmembrane region" description="Helical" evidence="6">
    <location>
        <begin position="377"/>
        <end position="399"/>
    </location>
</feature>
<evidence type="ECO:0000256" key="3">
    <source>
        <dbReference type="ARBA" id="ARBA00022692"/>
    </source>
</evidence>
<sequence>MNERRSWYFYDWANSAYFTTVTAVLFAPYLTSVAETAACGEPGTTDDPCNTDLLVAGVSVSPGSLVFYIITLSTLLSAVLVPLVGAFADGSPSKRRMMCAYAWVGSASTAAMVFIAGSNWHLGAVLLVISSVAGAASLSIYHSILVDIAGPDERDVVSSRGWAFGYLGGGTLLALNLVLVTAHDAVGLDTQGAVRISLLSAGVWWAAFTIIPFRGLRDRPPRVTDARRDLMWRSFGRLYTTLREARAYPRTLLFLAAFLFFNDGIQTVIASASVYGEKALGFETGFLIGAILMVQFVAFGGALLFGRLAGRTGTKNMIVAGLVGWMAIVSIGYFLPAGNAPLFLVLALGIGIVLGGTQALSRSLFSQLIPRGREAEYFALYQACERGTSWLGTLLFGVVHQLTDSYRPAIFALIAFFVIGLAILGPLNVRRAIREAGNLEPKVV</sequence>
<keyword evidence="4 6" id="KW-1133">Transmembrane helix</keyword>
<keyword evidence="8" id="KW-1185">Reference proteome</keyword>
<feature type="transmembrane region" description="Helical" evidence="6">
    <location>
        <begin position="65"/>
        <end position="88"/>
    </location>
</feature>
<dbReference type="Pfam" id="PF11700">
    <property type="entry name" value="ATG22"/>
    <property type="match status" value="1"/>
</dbReference>
<dbReference type="PANTHER" id="PTHR23519:SF1">
    <property type="entry name" value="AUTOPHAGY-RELATED PROTEIN 22"/>
    <property type="match status" value="1"/>
</dbReference>
<feature type="transmembrane region" description="Helical" evidence="6">
    <location>
        <begin position="405"/>
        <end position="424"/>
    </location>
</feature>
<name>A0AA46TGS7_9ACTN</name>
<dbReference type="PANTHER" id="PTHR23519">
    <property type="entry name" value="AUTOPHAGY-RELATED PROTEIN 22"/>
    <property type="match status" value="1"/>
</dbReference>
<dbReference type="Gene3D" id="1.20.1250.20">
    <property type="entry name" value="MFS general substrate transporter like domains"/>
    <property type="match status" value="1"/>
</dbReference>
<accession>A0AA46TGS7</accession>
<organism evidence="7 8">
    <name type="scientific">Solicola gregarius</name>
    <dbReference type="NCBI Taxonomy" id="2908642"/>
    <lineage>
        <taxon>Bacteria</taxon>
        <taxon>Bacillati</taxon>
        <taxon>Actinomycetota</taxon>
        <taxon>Actinomycetes</taxon>
        <taxon>Propionibacteriales</taxon>
        <taxon>Nocardioidaceae</taxon>
        <taxon>Solicola</taxon>
    </lineage>
</organism>
<keyword evidence="5 6" id="KW-0472">Membrane</keyword>
<feature type="transmembrane region" description="Helical" evidence="6">
    <location>
        <begin position="124"/>
        <end position="149"/>
    </location>
</feature>
<keyword evidence="3 6" id="KW-0812">Transmembrane</keyword>
<dbReference type="GO" id="GO:0012505">
    <property type="term" value="C:endomembrane system"/>
    <property type="evidence" value="ECO:0007669"/>
    <property type="project" value="UniProtKB-SubCell"/>
</dbReference>
<comment type="subcellular location">
    <subcellularLocation>
        <location evidence="1">Endomembrane system</location>
        <topology evidence="1">Multi-pass membrane protein</topology>
    </subcellularLocation>
</comment>
<protein>
    <submittedName>
        <fullName evidence="7">MFS transporter</fullName>
    </submittedName>
</protein>
<dbReference type="InterPro" id="IPR050495">
    <property type="entry name" value="ATG22/LtaA_families"/>
</dbReference>
<feature type="transmembrane region" description="Helical" evidence="6">
    <location>
        <begin position="342"/>
        <end position="365"/>
    </location>
</feature>
<feature type="transmembrane region" description="Helical" evidence="6">
    <location>
        <begin position="317"/>
        <end position="336"/>
    </location>
</feature>
<gene>
    <name evidence="7" type="ORF">L0C25_21570</name>
</gene>
<feature type="transmembrane region" description="Helical" evidence="6">
    <location>
        <begin position="286"/>
        <end position="305"/>
    </location>
</feature>
<feature type="transmembrane region" description="Helical" evidence="6">
    <location>
        <begin position="192"/>
        <end position="213"/>
    </location>
</feature>
<feature type="transmembrane region" description="Helical" evidence="6">
    <location>
        <begin position="252"/>
        <end position="274"/>
    </location>
</feature>
<dbReference type="KEGG" id="sgrg:L0C25_21570"/>
<keyword evidence="2" id="KW-0813">Transport</keyword>
<dbReference type="AlphaFoldDB" id="A0AA46TGS7"/>
<reference evidence="7" key="1">
    <citation type="submission" date="2022-01" db="EMBL/GenBank/DDBJ databases">
        <title>Nocardioidaceae gen. sp. A5X3R13.</title>
        <authorList>
            <person name="Lopez Marin M.A."/>
            <person name="Uhlik O."/>
        </authorList>
    </citation>
    <scope>NUCLEOTIDE SEQUENCE</scope>
    <source>
        <strain evidence="7">A5X3R13</strain>
    </source>
</reference>
<feature type="transmembrane region" description="Helical" evidence="6">
    <location>
        <begin position="12"/>
        <end position="30"/>
    </location>
</feature>
<evidence type="ECO:0000313" key="8">
    <source>
        <dbReference type="Proteomes" id="UP001164390"/>
    </source>
</evidence>
<dbReference type="RefSeq" id="WP_271633847.1">
    <property type="nucleotide sequence ID" value="NZ_CP094970.1"/>
</dbReference>
<dbReference type="InterPro" id="IPR024671">
    <property type="entry name" value="Atg22-like"/>
</dbReference>
<dbReference type="InterPro" id="IPR036259">
    <property type="entry name" value="MFS_trans_sf"/>
</dbReference>
<evidence type="ECO:0000256" key="1">
    <source>
        <dbReference type="ARBA" id="ARBA00004127"/>
    </source>
</evidence>
<dbReference type="SUPFAM" id="SSF103473">
    <property type="entry name" value="MFS general substrate transporter"/>
    <property type="match status" value="1"/>
</dbReference>
<evidence type="ECO:0000256" key="5">
    <source>
        <dbReference type="ARBA" id="ARBA00023136"/>
    </source>
</evidence>
<feature type="transmembrane region" description="Helical" evidence="6">
    <location>
        <begin position="161"/>
        <end position="180"/>
    </location>
</feature>
<evidence type="ECO:0000313" key="7">
    <source>
        <dbReference type="EMBL" id="UYM05079.1"/>
    </source>
</evidence>
<dbReference type="EMBL" id="CP094970">
    <property type="protein sequence ID" value="UYM05079.1"/>
    <property type="molecule type" value="Genomic_DNA"/>
</dbReference>
<feature type="transmembrane region" description="Helical" evidence="6">
    <location>
        <begin position="100"/>
        <end position="118"/>
    </location>
</feature>
<evidence type="ECO:0000256" key="4">
    <source>
        <dbReference type="ARBA" id="ARBA00022989"/>
    </source>
</evidence>
<proteinExistence type="predicted"/>